<dbReference type="Gene3D" id="1.25.40.10">
    <property type="entry name" value="Tetratricopeptide repeat domain"/>
    <property type="match status" value="1"/>
</dbReference>
<keyword evidence="2" id="KW-1185">Reference proteome</keyword>
<dbReference type="InterPro" id="IPR053137">
    <property type="entry name" value="NLR-like"/>
</dbReference>
<name>A0A1W5D702_9LECA</name>
<dbReference type="EMBL" id="FWEW01002818">
    <property type="protein sequence ID" value="SLM38770.1"/>
    <property type="molecule type" value="Genomic_DNA"/>
</dbReference>
<dbReference type="SUPFAM" id="SSF48452">
    <property type="entry name" value="TPR-like"/>
    <property type="match status" value="1"/>
</dbReference>
<dbReference type="Proteomes" id="UP000192927">
    <property type="component" value="Unassembled WGS sequence"/>
</dbReference>
<dbReference type="PANTHER" id="PTHR46082:SF11">
    <property type="entry name" value="AAA+ ATPASE DOMAIN-CONTAINING PROTEIN-RELATED"/>
    <property type="match status" value="1"/>
</dbReference>
<dbReference type="PANTHER" id="PTHR46082">
    <property type="entry name" value="ATP/GTP-BINDING PROTEIN-RELATED"/>
    <property type="match status" value="1"/>
</dbReference>
<dbReference type="InterPro" id="IPR011990">
    <property type="entry name" value="TPR-like_helical_dom_sf"/>
</dbReference>
<organism evidence="1 2">
    <name type="scientific">Lasallia pustulata</name>
    <dbReference type="NCBI Taxonomy" id="136370"/>
    <lineage>
        <taxon>Eukaryota</taxon>
        <taxon>Fungi</taxon>
        <taxon>Dikarya</taxon>
        <taxon>Ascomycota</taxon>
        <taxon>Pezizomycotina</taxon>
        <taxon>Lecanoromycetes</taxon>
        <taxon>OSLEUM clade</taxon>
        <taxon>Umbilicariomycetidae</taxon>
        <taxon>Umbilicariales</taxon>
        <taxon>Umbilicariaceae</taxon>
        <taxon>Lasallia</taxon>
    </lineage>
</organism>
<evidence type="ECO:0000313" key="1">
    <source>
        <dbReference type="EMBL" id="SLM38770.1"/>
    </source>
</evidence>
<dbReference type="AlphaFoldDB" id="A0A1W5D702"/>
<protein>
    <submittedName>
        <fullName evidence="1">Violaceus kinesin</fullName>
    </submittedName>
</protein>
<accession>A0A1W5D702</accession>
<evidence type="ECO:0000313" key="2">
    <source>
        <dbReference type="Proteomes" id="UP000192927"/>
    </source>
</evidence>
<proteinExistence type="predicted"/>
<sequence>MADLAATYHQQGRSKEAEEIKLEVLELRKEVLGEKHPDTIYSMADLAATYHQQDLAATYHQQGRSKEAEEIYVEVLELRKEVLGEKHPDTIHSMADLAATYHQQGRSKEAEEI</sequence>
<dbReference type="Pfam" id="PF13424">
    <property type="entry name" value="TPR_12"/>
    <property type="match status" value="2"/>
</dbReference>
<reference evidence="2" key="1">
    <citation type="submission" date="2017-03" db="EMBL/GenBank/DDBJ databases">
        <authorList>
            <person name="Sharma R."/>
            <person name="Thines M."/>
        </authorList>
    </citation>
    <scope>NUCLEOTIDE SEQUENCE [LARGE SCALE GENOMIC DNA]</scope>
</reference>